<dbReference type="InterPro" id="IPR002880">
    <property type="entry name" value="Pyrv_Fd/Flavodoxin_OxRdtase_N"/>
</dbReference>
<accession>A0A377K6N9</accession>
<reference evidence="3 4" key="1">
    <citation type="submission" date="2018-06" db="EMBL/GenBank/DDBJ databases">
        <authorList>
            <consortium name="Pathogen Informatics"/>
            <person name="Doyle S."/>
        </authorList>
    </citation>
    <scope>NUCLEOTIDE SEQUENCE [LARGE SCALE GENOMIC DNA]</scope>
    <source>
        <strain evidence="3 4">NCTC9075</strain>
    </source>
</reference>
<evidence type="ECO:0000313" key="4">
    <source>
        <dbReference type="Proteomes" id="UP000254181"/>
    </source>
</evidence>
<dbReference type="PANTHER" id="PTHR32154:SF0">
    <property type="entry name" value="PYRUVATE-FLAVODOXIN OXIDOREDUCTASE-RELATED"/>
    <property type="match status" value="1"/>
</dbReference>
<evidence type="ECO:0000313" key="3">
    <source>
        <dbReference type="EMBL" id="STP20130.1"/>
    </source>
</evidence>
<organism evidence="3 4">
    <name type="scientific">Escherichia coli</name>
    <dbReference type="NCBI Taxonomy" id="562"/>
    <lineage>
        <taxon>Bacteria</taxon>
        <taxon>Pseudomonadati</taxon>
        <taxon>Pseudomonadota</taxon>
        <taxon>Gammaproteobacteria</taxon>
        <taxon>Enterobacterales</taxon>
        <taxon>Enterobacteriaceae</taxon>
        <taxon>Escherichia</taxon>
    </lineage>
</organism>
<dbReference type="Pfam" id="PF01855">
    <property type="entry name" value="POR_N"/>
    <property type="match status" value="1"/>
</dbReference>
<protein>
    <submittedName>
        <fullName evidence="3">Pyruvate-flavodoxin oxidoreductase</fullName>
        <ecNumber evidence="3">1.2.7.-</ecNumber>
        <ecNumber evidence="3">1.2.7.1</ecNumber>
    </submittedName>
</protein>
<sequence length="189" mass="20214">MITIDGNGAVASVAFRTSEVIAIYPITPSSTMAEQADAWAGNGLKNVWGDTPRVVEMQSEAGAIATVHGALQTGALSTSFTSSQGLLLMIPTLYKLAGELTPFVLHVAARTVATHALSIFGDHSDVMAVRQTGCAMLCAANVQEAQDFALISHIATLKSRVPFIHFFDGFRTSTKSVKLSRWPMTRFLN</sequence>
<gene>
    <name evidence="3" type="primary">porA_1</name>
    <name evidence="3" type="ORF">NCTC9075_03571</name>
</gene>
<evidence type="ECO:0000256" key="1">
    <source>
        <dbReference type="ARBA" id="ARBA00023002"/>
    </source>
</evidence>
<dbReference type="AlphaFoldDB" id="A0A377K6N9"/>
<keyword evidence="3" id="KW-0670">Pyruvate</keyword>
<dbReference type="SUPFAM" id="SSF52518">
    <property type="entry name" value="Thiamin diphosphate-binding fold (THDP-binding)"/>
    <property type="match status" value="1"/>
</dbReference>
<keyword evidence="1 3" id="KW-0560">Oxidoreductase</keyword>
<name>A0A377K6N9_ECOLX</name>
<dbReference type="EC" id="1.2.7.1" evidence="3"/>
<evidence type="ECO:0000259" key="2">
    <source>
        <dbReference type="Pfam" id="PF01855"/>
    </source>
</evidence>
<proteinExistence type="predicted"/>
<dbReference type="FunFam" id="3.40.50.970:FF:000012">
    <property type="entry name" value="Pyruvate:ferredoxin (Flavodoxin) oxidoreductase"/>
    <property type="match status" value="1"/>
</dbReference>
<dbReference type="GO" id="GO:0006979">
    <property type="term" value="P:response to oxidative stress"/>
    <property type="evidence" value="ECO:0007669"/>
    <property type="project" value="TreeGrafter"/>
</dbReference>
<dbReference type="GO" id="GO:0019164">
    <property type="term" value="F:pyruvate synthase activity"/>
    <property type="evidence" value="ECO:0007669"/>
    <property type="project" value="UniProtKB-EC"/>
</dbReference>
<feature type="domain" description="Pyruvate flavodoxin/ferredoxin oxidoreductase pyrimidine binding" evidence="2">
    <location>
        <begin position="13"/>
        <end position="175"/>
    </location>
</feature>
<dbReference type="InterPro" id="IPR050722">
    <property type="entry name" value="Pyruvate:ferred/Flavod_OxRd"/>
</dbReference>
<dbReference type="Gene3D" id="3.40.50.970">
    <property type="match status" value="1"/>
</dbReference>
<dbReference type="EC" id="1.2.7.-" evidence="3"/>
<dbReference type="EMBL" id="UGEM01000004">
    <property type="protein sequence ID" value="STP20130.1"/>
    <property type="molecule type" value="Genomic_DNA"/>
</dbReference>
<dbReference type="CDD" id="cd07034">
    <property type="entry name" value="TPP_PYR_PFOR_IOR-alpha_like"/>
    <property type="match status" value="1"/>
</dbReference>
<dbReference type="Proteomes" id="UP000254181">
    <property type="component" value="Unassembled WGS sequence"/>
</dbReference>
<dbReference type="PANTHER" id="PTHR32154">
    <property type="entry name" value="PYRUVATE-FLAVODOXIN OXIDOREDUCTASE-RELATED"/>
    <property type="match status" value="1"/>
</dbReference>
<dbReference type="InterPro" id="IPR029061">
    <property type="entry name" value="THDP-binding"/>
</dbReference>